<comment type="similarity">
    <text evidence="3 7">Belongs to the inositol monophosphatase superfamily.</text>
</comment>
<gene>
    <name evidence="9" type="ORF">T440DRAFT_491357</name>
</gene>
<dbReference type="Gene3D" id="3.30.540.10">
    <property type="entry name" value="Fructose-1,6-Bisphosphatase, subunit A, domain 1"/>
    <property type="match status" value="1"/>
</dbReference>
<dbReference type="GO" id="GO:0006021">
    <property type="term" value="P:inositol biosynthetic process"/>
    <property type="evidence" value="ECO:0007669"/>
    <property type="project" value="UniProtKB-UniPathway"/>
</dbReference>
<keyword evidence="7" id="KW-0378">Hydrolase</keyword>
<evidence type="ECO:0000256" key="5">
    <source>
        <dbReference type="ARBA" id="ARBA00022842"/>
    </source>
</evidence>
<dbReference type="Pfam" id="PF00459">
    <property type="entry name" value="Inositol_P"/>
    <property type="match status" value="1"/>
</dbReference>
<feature type="binding site" evidence="6">
    <location>
        <position position="177"/>
    </location>
    <ligand>
        <name>Mg(2+)</name>
        <dbReference type="ChEBI" id="CHEBI:18420"/>
        <label>1</label>
        <note>catalytic</note>
    </ligand>
</feature>
<feature type="binding site" evidence="6">
    <location>
        <position position="178"/>
    </location>
    <ligand>
        <name>Mg(2+)</name>
        <dbReference type="ChEBI" id="CHEBI:18420"/>
        <label>1</label>
        <note>catalytic</note>
    </ligand>
</feature>
<evidence type="ECO:0000256" key="1">
    <source>
        <dbReference type="ARBA" id="ARBA00001033"/>
    </source>
</evidence>
<dbReference type="SUPFAM" id="SSF56655">
    <property type="entry name" value="Carbohydrate phosphatase"/>
    <property type="match status" value="1"/>
</dbReference>
<proteinExistence type="inferred from homology"/>
<dbReference type="FunFam" id="3.30.540.10:FF:000004">
    <property type="entry name" value="Inositol-1-monophosphatase"/>
    <property type="match status" value="1"/>
</dbReference>
<dbReference type="UniPathway" id="UPA00823">
    <property type="reaction ID" value="UER00788"/>
</dbReference>
<keyword evidence="10" id="KW-1185">Reference proteome</keyword>
<feature type="region of interest" description="Disordered" evidence="8">
    <location>
        <begin position="1"/>
        <end position="76"/>
    </location>
</feature>
<dbReference type="Gene3D" id="3.40.190.80">
    <property type="match status" value="1"/>
</dbReference>
<dbReference type="PROSITE" id="PS00630">
    <property type="entry name" value="IMP_2"/>
    <property type="match status" value="1"/>
</dbReference>
<sequence>MDASVRRMGDQNSILDAPAADAPSVVEAMTSTTEYQAQVSTGDSGTTTPSTASSALCTADGTPSSTPASTPSSTPSFPLTLANHNLTPSDLQSIHNLLIDIALEGGRTMLEAEHAFLLSASTKNNTSDLVTKYDSEIEEMVRCRTHAAYPSFPFLGEETHNTGVTLTNHPTFICDPIDGTLNFSKGVPNCAISLALAIDKTPVVGVVYNPFRDDLYTAMKNNGAFLTKPATGARFKLPLHRVPPPLRGLDSCLVALEWGNQRHGPNWSLRTSVHNTLLTSKAEGGVMCKSIRSNGSAALDFCYVASGMLDVFWEGGVWVWDVCAGWIILEEAGGIVASANPGDWEPTLEGRLYFGVRAAKREEQVKVVEELWGIMGERRFVYP</sequence>
<dbReference type="InterPro" id="IPR033942">
    <property type="entry name" value="IMPase"/>
</dbReference>
<evidence type="ECO:0000256" key="2">
    <source>
        <dbReference type="ARBA" id="ARBA00001946"/>
    </source>
</evidence>
<evidence type="ECO:0000256" key="4">
    <source>
        <dbReference type="ARBA" id="ARBA00022723"/>
    </source>
</evidence>
<evidence type="ECO:0000313" key="9">
    <source>
        <dbReference type="EMBL" id="KAF2848234.1"/>
    </source>
</evidence>
<feature type="binding site" evidence="6">
    <location>
        <position position="321"/>
    </location>
    <ligand>
        <name>Mg(2+)</name>
        <dbReference type="ChEBI" id="CHEBI:18420"/>
        <label>1</label>
        <note>catalytic</note>
    </ligand>
</feature>
<dbReference type="CDD" id="cd01639">
    <property type="entry name" value="IMPase"/>
    <property type="match status" value="1"/>
</dbReference>
<accession>A0A6A7AZI7</accession>
<protein>
    <recommendedName>
        <fullName evidence="7">Inositol-1-monophosphatase</fullName>
        <ecNumber evidence="7">3.1.3.25</ecNumber>
    </recommendedName>
</protein>
<comment type="pathway">
    <text evidence="7">Polyol metabolism; myo-inositol biosynthesis; myo-inositol from D-glucose 6-phosphate: step 2/2.</text>
</comment>
<feature type="compositionally biased region" description="Low complexity" evidence="8">
    <location>
        <begin position="40"/>
        <end position="55"/>
    </location>
</feature>
<organism evidence="9 10">
    <name type="scientific">Plenodomus tracheiphilus IPT5</name>
    <dbReference type="NCBI Taxonomy" id="1408161"/>
    <lineage>
        <taxon>Eukaryota</taxon>
        <taxon>Fungi</taxon>
        <taxon>Dikarya</taxon>
        <taxon>Ascomycota</taxon>
        <taxon>Pezizomycotina</taxon>
        <taxon>Dothideomycetes</taxon>
        <taxon>Pleosporomycetidae</taxon>
        <taxon>Pleosporales</taxon>
        <taxon>Pleosporineae</taxon>
        <taxon>Leptosphaeriaceae</taxon>
        <taxon>Plenodomus</taxon>
    </lineage>
</organism>
<dbReference type="PRINTS" id="PR00377">
    <property type="entry name" value="IMPHPHTASES"/>
</dbReference>
<dbReference type="GO" id="GO:0007165">
    <property type="term" value="P:signal transduction"/>
    <property type="evidence" value="ECO:0007669"/>
    <property type="project" value="TreeGrafter"/>
</dbReference>
<dbReference type="OrthoDB" id="10254945at2759"/>
<dbReference type="FunFam" id="3.40.190.80:FF:000012">
    <property type="entry name" value="Inositol-1-monophosphatase"/>
    <property type="match status" value="1"/>
</dbReference>
<dbReference type="PANTHER" id="PTHR20854">
    <property type="entry name" value="INOSITOL MONOPHOSPHATASE"/>
    <property type="match status" value="1"/>
</dbReference>
<feature type="compositionally biased region" description="Polar residues" evidence="8">
    <location>
        <begin position="29"/>
        <end position="39"/>
    </location>
</feature>
<evidence type="ECO:0000313" key="10">
    <source>
        <dbReference type="Proteomes" id="UP000799423"/>
    </source>
</evidence>
<keyword evidence="4 6" id="KW-0479">Metal-binding</keyword>
<name>A0A6A7AZI7_9PLEO</name>
<evidence type="ECO:0000256" key="6">
    <source>
        <dbReference type="PIRSR" id="PIRSR600760-2"/>
    </source>
</evidence>
<dbReference type="PANTHER" id="PTHR20854:SF4">
    <property type="entry name" value="INOSITOL-1-MONOPHOSPHATASE-RELATED"/>
    <property type="match status" value="1"/>
</dbReference>
<dbReference type="GO" id="GO:0046872">
    <property type="term" value="F:metal ion binding"/>
    <property type="evidence" value="ECO:0007669"/>
    <property type="project" value="UniProtKB-KW"/>
</dbReference>
<evidence type="ECO:0000256" key="8">
    <source>
        <dbReference type="SAM" id="MobiDB-lite"/>
    </source>
</evidence>
<comment type="cofactor">
    <cofactor evidence="2 6 7">
        <name>Mg(2+)</name>
        <dbReference type="ChEBI" id="CHEBI:18420"/>
    </cofactor>
</comment>
<dbReference type="GO" id="GO:0008934">
    <property type="term" value="F:inositol monophosphate 1-phosphatase activity"/>
    <property type="evidence" value="ECO:0007669"/>
    <property type="project" value="InterPro"/>
</dbReference>
<feature type="binding site" evidence="6">
    <location>
        <position position="157"/>
    </location>
    <ligand>
        <name>Mg(2+)</name>
        <dbReference type="ChEBI" id="CHEBI:18420"/>
        <label>1</label>
        <note>catalytic</note>
    </ligand>
</feature>
<keyword evidence="5 6" id="KW-0460">Magnesium</keyword>
<evidence type="ECO:0000256" key="3">
    <source>
        <dbReference type="ARBA" id="ARBA00009759"/>
    </source>
</evidence>
<dbReference type="GO" id="GO:0046854">
    <property type="term" value="P:phosphatidylinositol phosphate biosynthetic process"/>
    <property type="evidence" value="ECO:0007669"/>
    <property type="project" value="InterPro"/>
</dbReference>
<dbReference type="EMBL" id="MU006319">
    <property type="protein sequence ID" value="KAF2848234.1"/>
    <property type="molecule type" value="Genomic_DNA"/>
</dbReference>
<dbReference type="EC" id="3.1.3.25" evidence="7"/>
<dbReference type="InterPro" id="IPR020550">
    <property type="entry name" value="Inositol_monophosphatase_CS"/>
</dbReference>
<feature type="compositionally biased region" description="Low complexity" evidence="8">
    <location>
        <begin position="62"/>
        <end position="76"/>
    </location>
</feature>
<dbReference type="AlphaFoldDB" id="A0A6A7AZI7"/>
<comment type="catalytic activity">
    <reaction evidence="1 7">
        <text>a myo-inositol phosphate + H2O = myo-inositol + phosphate</text>
        <dbReference type="Rhea" id="RHEA:24056"/>
        <dbReference type="ChEBI" id="CHEBI:15377"/>
        <dbReference type="ChEBI" id="CHEBI:17268"/>
        <dbReference type="ChEBI" id="CHEBI:43474"/>
        <dbReference type="ChEBI" id="CHEBI:84139"/>
        <dbReference type="EC" id="3.1.3.25"/>
    </reaction>
</comment>
<reference evidence="9" key="1">
    <citation type="submission" date="2020-01" db="EMBL/GenBank/DDBJ databases">
        <authorList>
            <consortium name="DOE Joint Genome Institute"/>
            <person name="Haridas S."/>
            <person name="Albert R."/>
            <person name="Binder M."/>
            <person name="Bloem J."/>
            <person name="Labutti K."/>
            <person name="Salamov A."/>
            <person name="Andreopoulos B."/>
            <person name="Baker S.E."/>
            <person name="Barry K."/>
            <person name="Bills G."/>
            <person name="Bluhm B.H."/>
            <person name="Cannon C."/>
            <person name="Castanera R."/>
            <person name="Culley D.E."/>
            <person name="Daum C."/>
            <person name="Ezra D."/>
            <person name="Gonzalez J.B."/>
            <person name="Henrissat B."/>
            <person name="Kuo A."/>
            <person name="Liang C."/>
            <person name="Lipzen A."/>
            <person name="Lutzoni F."/>
            <person name="Magnuson J."/>
            <person name="Mondo S."/>
            <person name="Nolan M."/>
            <person name="Ohm R."/>
            <person name="Pangilinan J."/>
            <person name="Park H.-J."/>
            <person name="Ramirez L."/>
            <person name="Alfaro M."/>
            <person name="Sun H."/>
            <person name="Tritt A."/>
            <person name="Yoshinaga Y."/>
            <person name="Zwiers L.-H."/>
            <person name="Turgeon B.G."/>
            <person name="Goodwin S.B."/>
            <person name="Spatafora J.W."/>
            <person name="Crous P.W."/>
            <person name="Grigoriev I.V."/>
        </authorList>
    </citation>
    <scope>NUCLEOTIDE SEQUENCE</scope>
    <source>
        <strain evidence="9">IPT5</strain>
    </source>
</reference>
<feature type="binding site" evidence="6">
    <location>
        <position position="175"/>
    </location>
    <ligand>
        <name>Mg(2+)</name>
        <dbReference type="ChEBI" id="CHEBI:18420"/>
        <label>1</label>
        <note>catalytic</note>
    </ligand>
</feature>
<evidence type="ECO:0000256" key="7">
    <source>
        <dbReference type="RuleBase" id="RU364068"/>
    </source>
</evidence>
<dbReference type="InterPro" id="IPR000760">
    <property type="entry name" value="Inositol_monophosphatase-like"/>
</dbReference>
<dbReference type="Proteomes" id="UP000799423">
    <property type="component" value="Unassembled WGS sequence"/>
</dbReference>